<organism evidence="2 3">
    <name type="scientific">Calocera viscosa (strain TUFC12733)</name>
    <dbReference type="NCBI Taxonomy" id="1330018"/>
    <lineage>
        <taxon>Eukaryota</taxon>
        <taxon>Fungi</taxon>
        <taxon>Dikarya</taxon>
        <taxon>Basidiomycota</taxon>
        <taxon>Agaricomycotina</taxon>
        <taxon>Dacrymycetes</taxon>
        <taxon>Dacrymycetales</taxon>
        <taxon>Dacrymycetaceae</taxon>
        <taxon>Calocera</taxon>
    </lineage>
</organism>
<keyword evidence="2" id="KW-0012">Acyltransferase</keyword>
<dbReference type="Gene3D" id="3.40.630.30">
    <property type="match status" value="1"/>
</dbReference>
<dbReference type="Pfam" id="PF13508">
    <property type="entry name" value="Acetyltransf_7"/>
    <property type="match status" value="1"/>
</dbReference>
<dbReference type="InterPro" id="IPR000182">
    <property type="entry name" value="GNAT_dom"/>
</dbReference>
<dbReference type="AlphaFoldDB" id="A0A167MVC5"/>
<proteinExistence type="predicted"/>
<dbReference type="PROSITE" id="PS51186">
    <property type="entry name" value="GNAT"/>
    <property type="match status" value="1"/>
</dbReference>
<evidence type="ECO:0000313" key="2">
    <source>
        <dbReference type="EMBL" id="KZO97096.1"/>
    </source>
</evidence>
<dbReference type="SUPFAM" id="SSF55729">
    <property type="entry name" value="Acyl-CoA N-acyltransferases (Nat)"/>
    <property type="match status" value="1"/>
</dbReference>
<keyword evidence="3" id="KW-1185">Reference proteome</keyword>
<name>A0A167MVC5_CALVF</name>
<reference evidence="2 3" key="1">
    <citation type="journal article" date="2016" name="Mol. Biol. Evol.">
        <title>Comparative Genomics of Early-Diverging Mushroom-Forming Fungi Provides Insights into the Origins of Lignocellulose Decay Capabilities.</title>
        <authorList>
            <person name="Nagy L.G."/>
            <person name="Riley R."/>
            <person name="Tritt A."/>
            <person name="Adam C."/>
            <person name="Daum C."/>
            <person name="Floudas D."/>
            <person name="Sun H."/>
            <person name="Yadav J.S."/>
            <person name="Pangilinan J."/>
            <person name="Larsson K.H."/>
            <person name="Matsuura K."/>
            <person name="Barry K."/>
            <person name="Labutti K."/>
            <person name="Kuo R."/>
            <person name="Ohm R.A."/>
            <person name="Bhattacharya S.S."/>
            <person name="Shirouzu T."/>
            <person name="Yoshinaga Y."/>
            <person name="Martin F.M."/>
            <person name="Grigoriev I.V."/>
            <person name="Hibbett D.S."/>
        </authorList>
    </citation>
    <scope>NUCLEOTIDE SEQUENCE [LARGE SCALE GENOMIC DNA]</scope>
    <source>
        <strain evidence="2 3">TUFC12733</strain>
    </source>
</reference>
<accession>A0A167MVC5</accession>
<dbReference type="OrthoDB" id="9975416at2759"/>
<dbReference type="InterPro" id="IPR016181">
    <property type="entry name" value="Acyl_CoA_acyltransferase"/>
</dbReference>
<evidence type="ECO:0000259" key="1">
    <source>
        <dbReference type="PROSITE" id="PS51186"/>
    </source>
</evidence>
<dbReference type="GO" id="GO:0016747">
    <property type="term" value="F:acyltransferase activity, transferring groups other than amino-acyl groups"/>
    <property type="evidence" value="ECO:0007669"/>
    <property type="project" value="InterPro"/>
</dbReference>
<protein>
    <submittedName>
        <fullName evidence="2">Acyl-CoA N-acyltransferase</fullName>
    </submittedName>
</protein>
<dbReference type="Proteomes" id="UP000076738">
    <property type="component" value="Unassembled WGS sequence"/>
</dbReference>
<gene>
    <name evidence="2" type="ORF">CALVIDRAFT_563311</name>
</gene>
<keyword evidence="2" id="KW-0808">Transferase</keyword>
<sequence>MTEPLPYMIVHATQADIPALSQIFPYVIVHATQADIPALSQIFLESIDTTVPGKTFSDQPGYTLEKVEAALSKRLLPEDGSVTTFVAVHPGTGELLGYVNVKEHGGPVLGGDYESTSDVQTPEDPPEMDHLFTKVPKEGGSGKGVGSALLKRVLQEEKWAKRGIRVICFERNERALSFYRKWGFEQVGKLHNAGDWEDKETALVLWLKATPQ</sequence>
<evidence type="ECO:0000313" key="3">
    <source>
        <dbReference type="Proteomes" id="UP000076738"/>
    </source>
</evidence>
<feature type="domain" description="N-acetyltransferase" evidence="1">
    <location>
        <begin position="26"/>
        <end position="210"/>
    </location>
</feature>
<dbReference type="EMBL" id="KV417281">
    <property type="protein sequence ID" value="KZO97096.1"/>
    <property type="molecule type" value="Genomic_DNA"/>
</dbReference>